<evidence type="ECO:0000313" key="1">
    <source>
        <dbReference type="EMBL" id="KAJ8960353.1"/>
    </source>
</evidence>
<reference evidence="1" key="1">
    <citation type="journal article" date="2023" name="Insect Mol. Biol.">
        <title>Genome sequencing provides insights into the evolution of gene families encoding plant cell wall-degrading enzymes in longhorned beetles.</title>
        <authorList>
            <person name="Shin N.R."/>
            <person name="Okamura Y."/>
            <person name="Kirsch R."/>
            <person name="Pauchet Y."/>
        </authorList>
    </citation>
    <scope>NUCLEOTIDE SEQUENCE</scope>
    <source>
        <strain evidence="1">MMC_N1</strain>
    </source>
</reference>
<evidence type="ECO:0000313" key="2">
    <source>
        <dbReference type="Proteomes" id="UP001162164"/>
    </source>
</evidence>
<accession>A0ABQ9IS76</accession>
<sequence>MQIRDSYPIYTGSPSTFIKVLFPNKLTQPSLFSDNKIYALIASDSAISISIVKSSMTGQDILIHLPIEQTCLDLINDVYTSHFLWYFYSAIPQIEWQLLCSSCHLGLYFDEKLQKLRLLPWHLFFCIHFYT</sequence>
<name>A0ABQ9IS76_9CUCU</name>
<comment type="caution">
    <text evidence="1">The sequence shown here is derived from an EMBL/GenBank/DDBJ whole genome shotgun (WGS) entry which is preliminary data.</text>
</comment>
<proteinExistence type="predicted"/>
<keyword evidence="2" id="KW-1185">Reference proteome</keyword>
<organism evidence="1 2">
    <name type="scientific">Molorchus minor</name>
    <dbReference type="NCBI Taxonomy" id="1323400"/>
    <lineage>
        <taxon>Eukaryota</taxon>
        <taxon>Metazoa</taxon>
        <taxon>Ecdysozoa</taxon>
        <taxon>Arthropoda</taxon>
        <taxon>Hexapoda</taxon>
        <taxon>Insecta</taxon>
        <taxon>Pterygota</taxon>
        <taxon>Neoptera</taxon>
        <taxon>Endopterygota</taxon>
        <taxon>Coleoptera</taxon>
        <taxon>Polyphaga</taxon>
        <taxon>Cucujiformia</taxon>
        <taxon>Chrysomeloidea</taxon>
        <taxon>Cerambycidae</taxon>
        <taxon>Lamiinae</taxon>
        <taxon>Monochamini</taxon>
        <taxon>Molorchus</taxon>
    </lineage>
</organism>
<protein>
    <submittedName>
        <fullName evidence="1">Uncharacterized protein</fullName>
    </submittedName>
</protein>
<gene>
    <name evidence="1" type="ORF">NQ317_009076</name>
</gene>
<dbReference type="EMBL" id="JAPWTJ010003227">
    <property type="protein sequence ID" value="KAJ8960353.1"/>
    <property type="molecule type" value="Genomic_DNA"/>
</dbReference>
<dbReference type="Proteomes" id="UP001162164">
    <property type="component" value="Unassembled WGS sequence"/>
</dbReference>